<dbReference type="SUPFAM" id="SSF56784">
    <property type="entry name" value="HAD-like"/>
    <property type="match status" value="1"/>
</dbReference>
<evidence type="ECO:0000256" key="2">
    <source>
        <dbReference type="SAM" id="SignalP"/>
    </source>
</evidence>
<evidence type="ECO:0000256" key="1">
    <source>
        <dbReference type="ARBA" id="ARBA00022729"/>
    </source>
</evidence>
<name>A0A5A7QY29_STRAF</name>
<dbReference type="AlphaFoldDB" id="A0A5A7QY29"/>
<accession>A0A5A7QY29</accession>
<dbReference type="InterPro" id="IPR005519">
    <property type="entry name" value="Acid_phosphat_B-like"/>
</dbReference>
<proteinExistence type="predicted"/>
<dbReference type="InterPro" id="IPR036412">
    <property type="entry name" value="HAD-like_sf"/>
</dbReference>
<dbReference type="EMBL" id="BKCP01008959">
    <property type="protein sequence ID" value="GER49928.1"/>
    <property type="molecule type" value="Genomic_DNA"/>
</dbReference>
<dbReference type="Pfam" id="PF03767">
    <property type="entry name" value="Acid_phosphat_B"/>
    <property type="match status" value="1"/>
</dbReference>
<reference evidence="4" key="1">
    <citation type="journal article" date="2019" name="Curr. Biol.">
        <title>Genome Sequence of Striga asiatica Provides Insight into the Evolution of Plant Parasitism.</title>
        <authorList>
            <person name="Yoshida S."/>
            <person name="Kim S."/>
            <person name="Wafula E.K."/>
            <person name="Tanskanen J."/>
            <person name="Kim Y.M."/>
            <person name="Honaas L."/>
            <person name="Yang Z."/>
            <person name="Spallek T."/>
            <person name="Conn C.E."/>
            <person name="Ichihashi Y."/>
            <person name="Cheong K."/>
            <person name="Cui S."/>
            <person name="Der J.P."/>
            <person name="Gundlach H."/>
            <person name="Jiao Y."/>
            <person name="Hori C."/>
            <person name="Ishida J.K."/>
            <person name="Kasahara H."/>
            <person name="Kiba T."/>
            <person name="Kim M.S."/>
            <person name="Koo N."/>
            <person name="Laohavisit A."/>
            <person name="Lee Y.H."/>
            <person name="Lumba S."/>
            <person name="McCourt P."/>
            <person name="Mortimer J.C."/>
            <person name="Mutuku J.M."/>
            <person name="Nomura T."/>
            <person name="Sasaki-Sekimoto Y."/>
            <person name="Seto Y."/>
            <person name="Wang Y."/>
            <person name="Wakatake T."/>
            <person name="Sakakibara H."/>
            <person name="Demura T."/>
            <person name="Yamaguchi S."/>
            <person name="Yoneyama K."/>
            <person name="Manabe R.I."/>
            <person name="Nelson D.C."/>
            <person name="Schulman A.H."/>
            <person name="Timko M.P."/>
            <person name="dePamphilis C.W."/>
            <person name="Choi D."/>
            <person name="Shirasu K."/>
        </authorList>
    </citation>
    <scope>NUCLEOTIDE SEQUENCE [LARGE SCALE GENOMIC DNA]</scope>
    <source>
        <strain evidence="4">cv. UVA1</strain>
    </source>
</reference>
<feature type="chain" id="PRO_5022819646" evidence="2">
    <location>
        <begin position="21"/>
        <end position="237"/>
    </location>
</feature>
<organism evidence="3 4">
    <name type="scientific">Striga asiatica</name>
    <name type="common">Asiatic witchweed</name>
    <name type="synonym">Buchnera asiatica</name>
    <dbReference type="NCBI Taxonomy" id="4170"/>
    <lineage>
        <taxon>Eukaryota</taxon>
        <taxon>Viridiplantae</taxon>
        <taxon>Streptophyta</taxon>
        <taxon>Embryophyta</taxon>
        <taxon>Tracheophyta</taxon>
        <taxon>Spermatophyta</taxon>
        <taxon>Magnoliopsida</taxon>
        <taxon>eudicotyledons</taxon>
        <taxon>Gunneridae</taxon>
        <taxon>Pentapetalae</taxon>
        <taxon>asterids</taxon>
        <taxon>lamiids</taxon>
        <taxon>Lamiales</taxon>
        <taxon>Orobanchaceae</taxon>
        <taxon>Buchnereae</taxon>
        <taxon>Striga</taxon>
    </lineage>
</organism>
<evidence type="ECO:0000313" key="4">
    <source>
        <dbReference type="Proteomes" id="UP000325081"/>
    </source>
</evidence>
<evidence type="ECO:0000313" key="3">
    <source>
        <dbReference type="EMBL" id="GER49928.1"/>
    </source>
</evidence>
<sequence>MVVLLKKIVLMLTILPLASPLILEISEKTVGEEVELECLSWRISVEANNNLSHWKQIPKECGEYVKRYMRIRGYESDVEKVCWEAKMYARTLNFTKPKHKYAWIFDIDETLISNIPYYHHHAILPFSGLRTKRKGRLSWLSALKKGRFSCCETNGPARAAAVVRAAERGPTGMPLLFGPLNDGRRGAVAVRACSLVGLGLLDCCTIRREDGVGIVGAVLKMKMGRVLDKNGLVDVKR</sequence>
<dbReference type="PANTHER" id="PTHR31284:SF7">
    <property type="entry name" value="ACID PHOSPHATASE-LIKE PROTEIN"/>
    <property type="match status" value="1"/>
</dbReference>
<dbReference type="InterPro" id="IPR023214">
    <property type="entry name" value="HAD_sf"/>
</dbReference>
<dbReference type="Proteomes" id="UP000325081">
    <property type="component" value="Unassembled WGS sequence"/>
</dbReference>
<keyword evidence="1 2" id="KW-0732">Signal</keyword>
<dbReference type="OrthoDB" id="59415at2759"/>
<comment type="caution">
    <text evidence="3">The sequence shown here is derived from an EMBL/GenBank/DDBJ whole genome shotgun (WGS) entry which is preliminary data.</text>
</comment>
<dbReference type="Gene3D" id="3.40.50.1000">
    <property type="entry name" value="HAD superfamily/HAD-like"/>
    <property type="match status" value="1"/>
</dbReference>
<dbReference type="PANTHER" id="PTHR31284">
    <property type="entry name" value="ACID PHOSPHATASE-LIKE PROTEIN"/>
    <property type="match status" value="1"/>
</dbReference>
<keyword evidence="4" id="KW-1185">Reference proteome</keyword>
<gene>
    <name evidence="3" type="ORF">STAS_27204</name>
</gene>
<feature type="signal peptide" evidence="2">
    <location>
        <begin position="1"/>
        <end position="20"/>
    </location>
</feature>
<protein>
    <submittedName>
        <fullName evidence="3">Acid phosphatase-like protein</fullName>
    </submittedName>
</protein>